<proteinExistence type="inferred from homology"/>
<dbReference type="Pfam" id="PF07980">
    <property type="entry name" value="SusD_RagB"/>
    <property type="match status" value="1"/>
</dbReference>
<reference evidence="9" key="1">
    <citation type="journal article" date="2019" name="Int. J. Syst. Evol. Microbiol.">
        <title>The Global Catalogue of Microorganisms (GCM) 10K type strain sequencing project: providing services to taxonomists for standard genome sequencing and annotation.</title>
        <authorList>
            <consortium name="The Broad Institute Genomics Platform"/>
            <consortium name="The Broad Institute Genome Sequencing Center for Infectious Disease"/>
            <person name="Wu L."/>
            <person name="Ma J."/>
        </authorList>
    </citation>
    <scope>NUCLEOTIDE SEQUENCE [LARGE SCALE GENOMIC DNA]</scope>
    <source>
        <strain evidence="9">JCM 16704</strain>
    </source>
</reference>
<comment type="subcellular location">
    <subcellularLocation>
        <location evidence="1">Cell outer membrane</location>
    </subcellularLocation>
</comment>
<evidence type="ECO:0000259" key="6">
    <source>
        <dbReference type="Pfam" id="PF07980"/>
    </source>
</evidence>
<feature type="domain" description="RagB/SusD" evidence="6">
    <location>
        <begin position="343"/>
        <end position="504"/>
    </location>
</feature>
<dbReference type="EMBL" id="BAAAZI010000012">
    <property type="protein sequence ID" value="GAA4146203.1"/>
    <property type="molecule type" value="Genomic_DNA"/>
</dbReference>
<feature type="domain" description="SusD-like N-terminal" evidence="7">
    <location>
        <begin position="20"/>
        <end position="222"/>
    </location>
</feature>
<comment type="similarity">
    <text evidence="2">Belongs to the SusD family.</text>
</comment>
<evidence type="ECO:0000256" key="5">
    <source>
        <dbReference type="ARBA" id="ARBA00023237"/>
    </source>
</evidence>
<name>A0ABP7Z2U6_9SPHI</name>
<dbReference type="Proteomes" id="UP001500101">
    <property type="component" value="Unassembled WGS sequence"/>
</dbReference>
<dbReference type="InterPro" id="IPR012944">
    <property type="entry name" value="SusD_RagB_dom"/>
</dbReference>
<evidence type="ECO:0000313" key="8">
    <source>
        <dbReference type="EMBL" id="GAA4146203.1"/>
    </source>
</evidence>
<evidence type="ECO:0000256" key="4">
    <source>
        <dbReference type="ARBA" id="ARBA00023136"/>
    </source>
</evidence>
<keyword evidence="4" id="KW-0472">Membrane</keyword>
<protein>
    <submittedName>
        <fullName evidence="8">RagB/SusD family nutrient uptake outer membrane protein</fullName>
    </submittedName>
</protein>
<evidence type="ECO:0000256" key="1">
    <source>
        <dbReference type="ARBA" id="ARBA00004442"/>
    </source>
</evidence>
<evidence type="ECO:0000259" key="7">
    <source>
        <dbReference type="Pfam" id="PF14322"/>
    </source>
</evidence>
<dbReference type="Pfam" id="PF14322">
    <property type="entry name" value="SusD-like_3"/>
    <property type="match status" value="1"/>
</dbReference>
<dbReference type="InterPro" id="IPR011990">
    <property type="entry name" value="TPR-like_helical_dom_sf"/>
</dbReference>
<sequence>MKRSLYSIILTLFLFSSCDKFLEVEVPDNLVHNEYWQNREQVLASRNGMYSALHNNLNNFLVWGDSRSSLYAPGSGESFTGDYRQFMAHDIYSTNGLTRWSTVYTGITWINSFIKNAPSALQNDPTFKESELQMMMGEAYALRALNYFYLVRAFKDVPIILEPYESDAQKFNTAAKPETEVLDFIEEDLDKALKDVAEDFTQVNDRFGRITKNAVRAIWADVKLWRNQYQEALNITSQLNSYKDKLVEPADWYSIFNPGNSAESIFEYQYVQTGFSSPIYGWFAHFQAVGSADKYLANSTNIELYGLELYPPVDQINWSADTIRLKNLSSYKRTPVSYAGGSGFEVYKFVGQTPYVESYRPAGGRNANFIFYRYREILFMEAEALAMLNRYAEAEERINIIREHCDLPAIPSGAMGTGFDFMRYLLMEREMELGFEGKEWFAAIRISRRPEFVNVLLEKSAENNPLKLSYQVVRARLLNSESWFLPYHETELENNPALVQKEYYKNK</sequence>
<keyword evidence="9" id="KW-1185">Reference proteome</keyword>
<evidence type="ECO:0000256" key="3">
    <source>
        <dbReference type="ARBA" id="ARBA00022729"/>
    </source>
</evidence>
<comment type="caution">
    <text evidence="8">The sequence shown here is derived from an EMBL/GenBank/DDBJ whole genome shotgun (WGS) entry which is preliminary data.</text>
</comment>
<dbReference type="PROSITE" id="PS51257">
    <property type="entry name" value="PROKAR_LIPOPROTEIN"/>
    <property type="match status" value="1"/>
</dbReference>
<evidence type="ECO:0000256" key="2">
    <source>
        <dbReference type="ARBA" id="ARBA00006275"/>
    </source>
</evidence>
<dbReference type="SUPFAM" id="SSF48452">
    <property type="entry name" value="TPR-like"/>
    <property type="match status" value="1"/>
</dbReference>
<gene>
    <name evidence="8" type="ORF">GCM10022216_30850</name>
</gene>
<keyword evidence="3" id="KW-0732">Signal</keyword>
<dbReference type="InterPro" id="IPR033985">
    <property type="entry name" value="SusD-like_N"/>
</dbReference>
<dbReference type="Gene3D" id="1.25.40.390">
    <property type="match status" value="1"/>
</dbReference>
<evidence type="ECO:0000313" key="9">
    <source>
        <dbReference type="Proteomes" id="UP001500101"/>
    </source>
</evidence>
<organism evidence="8 9">
    <name type="scientific">Sphingobacterium kyonggiense</name>
    <dbReference type="NCBI Taxonomy" id="714075"/>
    <lineage>
        <taxon>Bacteria</taxon>
        <taxon>Pseudomonadati</taxon>
        <taxon>Bacteroidota</taxon>
        <taxon>Sphingobacteriia</taxon>
        <taxon>Sphingobacteriales</taxon>
        <taxon>Sphingobacteriaceae</taxon>
        <taxon>Sphingobacterium</taxon>
    </lineage>
</organism>
<keyword evidence="5" id="KW-0998">Cell outer membrane</keyword>
<accession>A0ABP7Z2U6</accession>
<dbReference type="RefSeq" id="WP_344675684.1">
    <property type="nucleotide sequence ID" value="NZ_BAAAZI010000012.1"/>
</dbReference>